<sequence length="299" mass="34529">MDVMDVALVSNGSSVVMPMAEQVCDAHCRAILTTAYSVVFFGGTVGTVMMSHMMFKRNCQSMIATIIINIIVLHSLLLISLPFRLSYYLSAVWKLGSFTCRMVSGVIYGHMYLTFIFYVAIVILRLLIYFKKLQMQQLQKFHAVALSIIIWVTGSFIFLPIFFLQYGTDPSYTEQQRCFEFHKSLNSRDIIIINYSIIVIMMTTVLLLFLIQMAVILHLIKAYWPDMWAHQEYRAQIKSFFFLLVIVVCFIPHHAFRVYFIQNFPEQENSKLILYNEICVALTAFCCLDMLCFIGGVIH</sequence>
<feature type="transmembrane region" description="Helical" evidence="8">
    <location>
        <begin position="192"/>
        <end position="220"/>
    </location>
</feature>
<evidence type="ECO:0000256" key="1">
    <source>
        <dbReference type="ARBA" id="ARBA00004141"/>
    </source>
</evidence>
<dbReference type="GO" id="GO:0008142">
    <property type="term" value="F:oxysterol binding"/>
    <property type="evidence" value="ECO:0007669"/>
    <property type="project" value="InterPro"/>
</dbReference>
<dbReference type="RefSeq" id="XP_021036780.1">
    <property type="nucleotide sequence ID" value="XM_021181121.1"/>
</dbReference>
<proteinExistence type="predicted"/>
<dbReference type="Pfam" id="PF00001">
    <property type="entry name" value="7tm_1"/>
    <property type="match status" value="1"/>
</dbReference>
<dbReference type="PANTHER" id="PTHR24237">
    <property type="entry name" value="G-PROTEIN COUPLED RECEPTOR"/>
    <property type="match status" value="1"/>
</dbReference>
<feature type="domain" description="G-protein coupled receptors family 1 profile" evidence="9">
    <location>
        <begin position="46"/>
        <end position="259"/>
    </location>
</feature>
<evidence type="ECO:0000256" key="2">
    <source>
        <dbReference type="ARBA" id="ARBA00022692"/>
    </source>
</evidence>
<evidence type="ECO:0000256" key="4">
    <source>
        <dbReference type="ARBA" id="ARBA00023040"/>
    </source>
</evidence>
<evidence type="ECO:0000256" key="6">
    <source>
        <dbReference type="ARBA" id="ARBA00023170"/>
    </source>
</evidence>
<feature type="transmembrane region" description="Helical" evidence="8">
    <location>
        <begin position="240"/>
        <end position="261"/>
    </location>
</feature>
<feature type="transmembrane region" description="Helical" evidence="8">
    <location>
        <begin position="273"/>
        <end position="298"/>
    </location>
</feature>
<dbReference type="FunFam" id="1.20.1070.10:FF:000376">
    <property type="entry name" value="probable G-protein coupled receptor 141"/>
    <property type="match status" value="1"/>
</dbReference>
<dbReference type="InterPro" id="IPR047160">
    <property type="entry name" value="GP183-like"/>
</dbReference>
<gene>
    <name evidence="11" type="primary">LOC110308713</name>
</gene>
<dbReference type="InterPro" id="IPR000276">
    <property type="entry name" value="GPCR_Rhodpsn"/>
</dbReference>
<accession>A0A6P5QRH1</accession>
<dbReference type="PROSITE" id="PS50262">
    <property type="entry name" value="G_PROTEIN_RECEP_F1_2"/>
    <property type="match status" value="1"/>
</dbReference>
<keyword evidence="7" id="KW-0807">Transducer</keyword>
<dbReference type="GeneID" id="110308713"/>
<organism evidence="10 11">
    <name type="scientific">Mus caroli</name>
    <name type="common">Ryukyu mouse</name>
    <name type="synonym">Ricefield mouse</name>
    <dbReference type="NCBI Taxonomy" id="10089"/>
    <lineage>
        <taxon>Eukaryota</taxon>
        <taxon>Metazoa</taxon>
        <taxon>Chordata</taxon>
        <taxon>Craniata</taxon>
        <taxon>Vertebrata</taxon>
        <taxon>Euteleostomi</taxon>
        <taxon>Mammalia</taxon>
        <taxon>Eutheria</taxon>
        <taxon>Euarchontoglires</taxon>
        <taxon>Glires</taxon>
        <taxon>Rodentia</taxon>
        <taxon>Myomorpha</taxon>
        <taxon>Muroidea</taxon>
        <taxon>Muridae</taxon>
        <taxon>Murinae</taxon>
        <taxon>Mus</taxon>
        <taxon>Mus</taxon>
    </lineage>
</organism>
<dbReference type="GO" id="GO:0016020">
    <property type="term" value="C:membrane"/>
    <property type="evidence" value="ECO:0007669"/>
    <property type="project" value="UniProtKB-SubCell"/>
</dbReference>
<dbReference type="AlphaFoldDB" id="A0A6P5QRH1"/>
<keyword evidence="4" id="KW-0297">G-protein coupled receptor</keyword>
<keyword evidence="5 8" id="KW-0472">Membrane</keyword>
<dbReference type="PANTHER" id="PTHR24237:SF40">
    <property type="entry name" value="G PROTEIN-COUPLED RECEPTOR 141B"/>
    <property type="match status" value="1"/>
</dbReference>
<evidence type="ECO:0000256" key="3">
    <source>
        <dbReference type="ARBA" id="ARBA00022989"/>
    </source>
</evidence>
<keyword evidence="2 8" id="KW-0812">Transmembrane</keyword>
<feature type="transmembrane region" description="Helical" evidence="8">
    <location>
        <begin position="141"/>
        <end position="163"/>
    </location>
</feature>
<evidence type="ECO:0000313" key="11">
    <source>
        <dbReference type="RefSeq" id="XP_021036780.1"/>
    </source>
</evidence>
<evidence type="ECO:0000256" key="5">
    <source>
        <dbReference type="ARBA" id="ARBA00023136"/>
    </source>
</evidence>
<name>A0A6P5QRH1_MUSCR</name>
<keyword evidence="6 11" id="KW-0675">Receptor</keyword>
<evidence type="ECO:0000256" key="7">
    <source>
        <dbReference type="ARBA" id="ARBA00023224"/>
    </source>
</evidence>
<reference evidence="11" key="1">
    <citation type="submission" date="2025-08" db="UniProtKB">
        <authorList>
            <consortium name="RefSeq"/>
        </authorList>
    </citation>
    <scope>IDENTIFICATION</scope>
</reference>
<feature type="transmembrane region" description="Helical" evidence="8">
    <location>
        <begin position="30"/>
        <end position="50"/>
    </location>
</feature>
<dbReference type="Proteomes" id="UP000515126">
    <property type="component" value="Chromosome 13"/>
</dbReference>
<evidence type="ECO:0000256" key="8">
    <source>
        <dbReference type="SAM" id="Phobius"/>
    </source>
</evidence>
<evidence type="ECO:0000259" key="9">
    <source>
        <dbReference type="PROSITE" id="PS50262"/>
    </source>
</evidence>
<dbReference type="InterPro" id="IPR017452">
    <property type="entry name" value="GPCR_Rhodpsn_7TM"/>
</dbReference>
<protein>
    <submittedName>
        <fullName evidence="11">Probable G-protein coupled receptor 141</fullName>
    </submittedName>
</protein>
<dbReference type="Gene3D" id="1.20.1070.10">
    <property type="entry name" value="Rhodopsin 7-helix transmembrane proteins"/>
    <property type="match status" value="1"/>
</dbReference>
<dbReference type="KEGG" id="mcal:110308713"/>
<keyword evidence="3 8" id="KW-1133">Transmembrane helix</keyword>
<feature type="transmembrane region" description="Helical" evidence="8">
    <location>
        <begin position="62"/>
        <end position="87"/>
    </location>
</feature>
<dbReference type="SUPFAM" id="SSF81321">
    <property type="entry name" value="Family A G protein-coupled receptor-like"/>
    <property type="match status" value="1"/>
</dbReference>
<comment type="subcellular location">
    <subcellularLocation>
        <location evidence="1">Membrane</location>
        <topology evidence="1">Multi-pass membrane protein</topology>
    </subcellularLocation>
</comment>
<dbReference type="GO" id="GO:0004930">
    <property type="term" value="F:G protein-coupled receptor activity"/>
    <property type="evidence" value="ECO:0007669"/>
    <property type="project" value="UniProtKB-KW"/>
</dbReference>
<keyword evidence="10" id="KW-1185">Reference proteome</keyword>
<evidence type="ECO:0000313" key="10">
    <source>
        <dbReference type="Proteomes" id="UP000515126"/>
    </source>
</evidence>
<feature type="transmembrane region" description="Helical" evidence="8">
    <location>
        <begin position="107"/>
        <end position="129"/>
    </location>
</feature>